<dbReference type="OrthoDB" id="164285at2"/>
<evidence type="ECO:0000313" key="5">
    <source>
        <dbReference type="Proteomes" id="UP000185678"/>
    </source>
</evidence>
<reference evidence="4 5" key="1">
    <citation type="submission" date="2017-01" db="EMBL/GenBank/DDBJ databases">
        <authorList>
            <person name="Mah S.A."/>
            <person name="Swanson W.J."/>
            <person name="Moy G.W."/>
            <person name="Vacquier V.D."/>
        </authorList>
    </citation>
    <scope>NUCLEOTIDE SEQUENCE [LARGE SCALE GENOMIC DNA]</scope>
    <source>
        <strain evidence="4 5">DSM 11589</strain>
    </source>
</reference>
<sequence>MSETFTFFWSGPFSQWHPCSFSEGDVPYACAEQYMMAKKALLFGDLEIHAQIMAAPTPRKQKALGRKIQGFQAEVWQRVARAIVYQGNYYKFTQDPELRAVLLATAGTTLVEASPEDRIWGIGLAEDNPAALDRSTWQGSNWLGECLTDLRGDLLAIDGRTGTPLQPSLS</sequence>
<dbReference type="RefSeq" id="WP_076400718.1">
    <property type="nucleotide sequence ID" value="NZ_FTOA01000004.1"/>
</dbReference>
<dbReference type="SUPFAM" id="SSF143990">
    <property type="entry name" value="YbiA-like"/>
    <property type="match status" value="1"/>
</dbReference>
<dbReference type="AlphaFoldDB" id="A0A1N7MQN9"/>
<dbReference type="EMBL" id="FTOA01000004">
    <property type="protein sequence ID" value="SIS88445.1"/>
    <property type="molecule type" value="Genomic_DNA"/>
</dbReference>
<evidence type="ECO:0000259" key="3">
    <source>
        <dbReference type="Pfam" id="PF08719"/>
    </source>
</evidence>
<dbReference type="Pfam" id="PF08719">
    <property type="entry name" value="NADAR"/>
    <property type="match status" value="1"/>
</dbReference>
<comment type="catalytic activity">
    <reaction evidence="1">
        <text>5-amino-6-(5-phospho-D-ribosylamino)uracil + H2O = 5,6-diaminouracil + D-ribose 5-phosphate</text>
        <dbReference type="Rhea" id="RHEA:55020"/>
        <dbReference type="ChEBI" id="CHEBI:15377"/>
        <dbReference type="ChEBI" id="CHEBI:46252"/>
        <dbReference type="ChEBI" id="CHEBI:58453"/>
        <dbReference type="ChEBI" id="CHEBI:78346"/>
    </reaction>
</comment>
<name>A0A1N7MQN9_9PROT</name>
<feature type="domain" description="NADAR" evidence="3">
    <location>
        <begin position="11"/>
        <end position="154"/>
    </location>
</feature>
<dbReference type="Gene3D" id="1.10.357.40">
    <property type="entry name" value="YbiA-like"/>
    <property type="match status" value="1"/>
</dbReference>
<dbReference type="Proteomes" id="UP000185678">
    <property type="component" value="Unassembled WGS sequence"/>
</dbReference>
<evidence type="ECO:0000256" key="2">
    <source>
        <dbReference type="ARBA" id="ARBA00000751"/>
    </source>
</evidence>
<dbReference type="CDD" id="cd15457">
    <property type="entry name" value="NADAR"/>
    <property type="match status" value="1"/>
</dbReference>
<accession>A0A1N7MQN9</accession>
<proteinExistence type="predicted"/>
<evidence type="ECO:0000313" key="4">
    <source>
        <dbReference type="EMBL" id="SIS88445.1"/>
    </source>
</evidence>
<protein>
    <recommendedName>
        <fullName evidence="3">NADAR domain-containing protein</fullName>
    </recommendedName>
</protein>
<dbReference type="InterPro" id="IPR012816">
    <property type="entry name" value="NADAR"/>
</dbReference>
<evidence type="ECO:0000256" key="1">
    <source>
        <dbReference type="ARBA" id="ARBA00000022"/>
    </source>
</evidence>
<dbReference type="NCBIfam" id="TIGR02464">
    <property type="entry name" value="ribofla_fusion"/>
    <property type="match status" value="1"/>
</dbReference>
<comment type="catalytic activity">
    <reaction evidence="2">
        <text>2,5-diamino-6-hydroxy-4-(5-phosphoribosylamino)-pyrimidine + H2O = 2,5,6-triamino-4-hydroxypyrimidine + D-ribose 5-phosphate</text>
        <dbReference type="Rhea" id="RHEA:23436"/>
        <dbReference type="ChEBI" id="CHEBI:15377"/>
        <dbReference type="ChEBI" id="CHEBI:58614"/>
        <dbReference type="ChEBI" id="CHEBI:78346"/>
        <dbReference type="ChEBI" id="CHEBI:137796"/>
    </reaction>
</comment>
<keyword evidence="5" id="KW-1185">Reference proteome</keyword>
<dbReference type="STRING" id="80876.SAMN05421779_104285"/>
<gene>
    <name evidence="4" type="ORF">SAMN05421779_104285</name>
</gene>
<organism evidence="4 5">
    <name type="scientific">Insolitispirillum peregrinum</name>
    <dbReference type="NCBI Taxonomy" id="80876"/>
    <lineage>
        <taxon>Bacteria</taxon>
        <taxon>Pseudomonadati</taxon>
        <taxon>Pseudomonadota</taxon>
        <taxon>Alphaproteobacteria</taxon>
        <taxon>Rhodospirillales</taxon>
        <taxon>Novispirillaceae</taxon>
        <taxon>Insolitispirillum</taxon>
    </lineage>
</organism>
<dbReference type="InterPro" id="IPR037238">
    <property type="entry name" value="YbiA-like_sf"/>
</dbReference>